<dbReference type="OrthoDB" id="5147465at2"/>
<protein>
    <submittedName>
        <fullName evidence="1">Uncharacterized protein</fullName>
    </submittedName>
</protein>
<dbReference type="RefSeq" id="WP_146846713.1">
    <property type="nucleotide sequence ID" value="NZ_BJWH01000013.1"/>
</dbReference>
<dbReference type="EMBL" id="BJWH01000013">
    <property type="protein sequence ID" value="GEL99037.1"/>
    <property type="molecule type" value="Genomic_DNA"/>
</dbReference>
<gene>
    <name evidence="1" type="ORF">CTE05_25840</name>
</gene>
<sequence length="175" mass="19033">MLALVDACRGADRGVTGRVVFYGDPVPEQVESLDIGVTWEPNAPDAVLLSADVGPSTLALNAHPDDPDDRCVVLTWTGCRYASMAPPNDEAISGHRLWVKGLQGLLWLGVVHDSELIARLELQNRIHPMHRASLFESLTHYVLPLKECVVEVAARDLAVHRIGGTTVEAAVRARD</sequence>
<accession>A0A511JLZ3</accession>
<reference evidence="1 2" key="1">
    <citation type="submission" date="2019-07" db="EMBL/GenBank/DDBJ databases">
        <title>Whole genome shotgun sequence of Cellulomonas terrae NBRC 100819.</title>
        <authorList>
            <person name="Hosoyama A."/>
            <person name="Uohara A."/>
            <person name="Ohji S."/>
            <person name="Ichikawa N."/>
        </authorList>
    </citation>
    <scope>NUCLEOTIDE SEQUENCE [LARGE SCALE GENOMIC DNA]</scope>
    <source>
        <strain evidence="1 2">NBRC 100819</strain>
    </source>
</reference>
<comment type="caution">
    <text evidence="1">The sequence shown here is derived from an EMBL/GenBank/DDBJ whole genome shotgun (WGS) entry which is preliminary data.</text>
</comment>
<evidence type="ECO:0000313" key="1">
    <source>
        <dbReference type="EMBL" id="GEL99037.1"/>
    </source>
</evidence>
<name>A0A511JLZ3_9CELL</name>
<organism evidence="1 2">
    <name type="scientific">Cellulomonas terrae</name>
    <dbReference type="NCBI Taxonomy" id="311234"/>
    <lineage>
        <taxon>Bacteria</taxon>
        <taxon>Bacillati</taxon>
        <taxon>Actinomycetota</taxon>
        <taxon>Actinomycetes</taxon>
        <taxon>Micrococcales</taxon>
        <taxon>Cellulomonadaceae</taxon>
        <taxon>Cellulomonas</taxon>
    </lineage>
</organism>
<dbReference type="AlphaFoldDB" id="A0A511JLZ3"/>
<proteinExistence type="predicted"/>
<keyword evidence="2" id="KW-1185">Reference proteome</keyword>
<dbReference type="Proteomes" id="UP000321049">
    <property type="component" value="Unassembled WGS sequence"/>
</dbReference>
<evidence type="ECO:0000313" key="2">
    <source>
        <dbReference type="Proteomes" id="UP000321049"/>
    </source>
</evidence>